<dbReference type="PANTHER" id="PTHR38459">
    <property type="entry name" value="PROPHAGE BACTOPRENOL-LINKED GLUCOSE TRANSLOCASE HOMOLOG"/>
    <property type="match status" value="1"/>
</dbReference>
<dbReference type="EMBL" id="LR134117">
    <property type="protein sequence ID" value="VDZ61731.1"/>
    <property type="molecule type" value="Genomic_DNA"/>
</dbReference>
<dbReference type="PANTHER" id="PTHR38459:SF1">
    <property type="entry name" value="PROPHAGE BACTOPRENOL-LINKED GLUCOSE TRANSLOCASE HOMOLOG"/>
    <property type="match status" value="1"/>
</dbReference>
<keyword evidence="3 8" id="KW-0812">Transmembrane</keyword>
<keyword evidence="5 8" id="KW-0472">Membrane</keyword>
<evidence type="ECO:0000313" key="10">
    <source>
        <dbReference type="EMBL" id="VDZ61731.1"/>
    </source>
</evidence>
<keyword evidence="4 8" id="KW-1133">Transmembrane helix</keyword>
<dbReference type="InterPro" id="IPR016480">
    <property type="entry name" value="Glc_translocase_bactprenl-link"/>
</dbReference>
<protein>
    <recommendedName>
        <fullName evidence="7">Bactoprenol-linked glucose translocase</fullName>
    </recommendedName>
</protein>
<comment type="function">
    <text evidence="6 7">Involved in O antigen modification. Involved in the translocation of bactoprenol-linked glucose across the cytoplasmic membrane.</text>
</comment>
<evidence type="ECO:0000256" key="7">
    <source>
        <dbReference type="PIRNR" id="PIRNR006298"/>
    </source>
</evidence>
<sequence>MDKSFFKYVAIGVVNTAIHWAIFFAMLWVVKADQALSNFVAFCVAVSFSFFANSALTFKATATTTRYVMYVAFMGFLSIATGAVADRLTIIPWVTLIAFSGISLFCGYIYAKHIVFKERK</sequence>
<dbReference type="InterPro" id="IPR007267">
    <property type="entry name" value="GtrA_DPMS_TM"/>
</dbReference>
<evidence type="ECO:0000313" key="11">
    <source>
        <dbReference type="Proteomes" id="UP000281391"/>
    </source>
</evidence>
<evidence type="ECO:0000256" key="1">
    <source>
        <dbReference type="ARBA" id="ARBA00004141"/>
    </source>
</evidence>
<evidence type="ECO:0000256" key="8">
    <source>
        <dbReference type="SAM" id="Phobius"/>
    </source>
</evidence>
<dbReference type="Proteomes" id="UP000281391">
    <property type="component" value="Chromosome"/>
</dbReference>
<proteinExistence type="inferred from homology"/>
<evidence type="ECO:0000256" key="2">
    <source>
        <dbReference type="ARBA" id="ARBA00022448"/>
    </source>
</evidence>
<dbReference type="InterPro" id="IPR051401">
    <property type="entry name" value="GtrA_CellWall_Glycosyl"/>
</dbReference>
<dbReference type="RefSeq" id="WP_004961535.1">
    <property type="nucleotide sequence ID" value="NZ_JAQMZQ010000013.1"/>
</dbReference>
<comment type="subcellular location">
    <subcellularLocation>
        <location evidence="1">Membrane</location>
        <topology evidence="1">Multi-pass membrane protein</topology>
    </subcellularLocation>
</comment>
<evidence type="ECO:0000259" key="9">
    <source>
        <dbReference type="Pfam" id="PF04138"/>
    </source>
</evidence>
<evidence type="ECO:0000256" key="5">
    <source>
        <dbReference type="ARBA" id="ARBA00023136"/>
    </source>
</evidence>
<organism evidence="10 11">
    <name type="scientific">Serratia odorifera</name>
    <dbReference type="NCBI Taxonomy" id="618"/>
    <lineage>
        <taxon>Bacteria</taxon>
        <taxon>Pseudomonadati</taxon>
        <taxon>Pseudomonadota</taxon>
        <taxon>Gammaproteobacteria</taxon>
        <taxon>Enterobacterales</taxon>
        <taxon>Yersiniaceae</taxon>
        <taxon>Serratia</taxon>
    </lineage>
</organism>
<comment type="similarity">
    <text evidence="7">Belongs to the gtrA family.</text>
</comment>
<evidence type="ECO:0000256" key="4">
    <source>
        <dbReference type="ARBA" id="ARBA00022989"/>
    </source>
</evidence>
<evidence type="ECO:0000256" key="6">
    <source>
        <dbReference type="ARBA" id="ARBA00025595"/>
    </source>
</evidence>
<feature type="transmembrane region" description="Helical" evidence="8">
    <location>
        <begin position="35"/>
        <end position="55"/>
    </location>
</feature>
<gene>
    <name evidence="10" type="primary">yfdG_2</name>
    <name evidence="10" type="ORF">NCTC11214_03863</name>
</gene>
<feature type="transmembrane region" description="Helical" evidence="8">
    <location>
        <begin position="5"/>
        <end position="29"/>
    </location>
</feature>
<dbReference type="PIRSF" id="PIRSF006298">
    <property type="entry name" value="GtrA_prd"/>
    <property type="match status" value="1"/>
</dbReference>
<reference evidence="10 11" key="1">
    <citation type="submission" date="2018-12" db="EMBL/GenBank/DDBJ databases">
        <authorList>
            <consortium name="Pathogen Informatics"/>
        </authorList>
    </citation>
    <scope>NUCLEOTIDE SEQUENCE [LARGE SCALE GENOMIC DNA]</scope>
    <source>
        <strain evidence="10 11">NCTC11214</strain>
    </source>
</reference>
<dbReference type="GO" id="GO:0005886">
    <property type="term" value="C:plasma membrane"/>
    <property type="evidence" value="ECO:0007669"/>
    <property type="project" value="TreeGrafter"/>
</dbReference>
<evidence type="ECO:0000256" key="3">
    <source>
        <dbReference type="ARBA" id="ARBA00022692"/>
    </source>
</evidence>
<dbReference type="KEGG" id="sof:NCTC11214_03863"/>
<dbReference type="GO" id="GO:0000271">
    <property type="term" value="P:polysaccharide biosynthetic process"/>
    <property type="evidence" value="ECO:0007669"/>
    <property type="project" value="InterPro"/>
</dbReference>
<dbReference type="AlphaFoldDB" id="A0A447KVV3"/>
<feature type="domain" description="GtrA/DPMS transmembrane" evidence="9">
    <location>
        <begin position="7"/>
        <end position="116"/>
    </location>
</feature>
<name>A0A447KVV3_SEROD</name>
<dbReference type="Pfam" id="PF04138">
    <property type="entry name" value="GtrA_DPMS_TM"/>
    <property type="match status" value="1"/>
</dbReference>
<keyword evidence="2 7" id="KW-0813">Transport</keyword>
<feature type="transmembrane region" description="Helical" evidence="8">
    <location>
        <begin position="90"/>
        <end position="111"/>
    </location>
</feature>
<accession>A0A447KVV3</accession>
<feature type="transmembrane region" description="Helical" evidence="8">
    <location>
        <begin position="67"/>
        <end position="84"/>
    </location>
</feature>